<keyword evidence="1" id="KW-1133">Transmembrane helix</keyword>
<evidence type="ECO:0000313" key="2">
    <source>
        <dbReference type="EMBL" id="GFR47780.1"/>
    </source>
</evidence>
<accession>A0AAD3HPD5</accession>
<evidence type="ECO:0000313" key="3">
    <source>
        <dbReference type="Proteomes" id="UP001054857"/>
    </source>
</evidence>
<reference evidence="2 3" key="1">
    <citation type="journal article" date="2021" name="Sci. Rep.">
        <title>Genome sequencing of the multicellular alga Astrephomene provides insights into convergent evolution of germ-soma differentiation.</title>
        <authorList>
            <person name="Yamashita S."/>
            <person name="Yamamoto K."/>
            <person name="Matsuzaki R."/>
            <person name="Suzuki S."/>
            <person name="Yamaguchi H."/>
            <person name="Hirooka S."/>
            <person name="Minakuchi Y."/>
            <person name="Miyagishima S."/>
            <person name="Kawachi M."/>
            <person name="Toyoda A."/>
            <person name="Nozaki H."/>
        </authorList>
    </citation>
    <scope>NUCLEOTIDE SEQUENCE [LARGE SCALE GENOMIC DNA]</scope>
    <source>
        <strain evidence="2 3">NIES-4017</strain>
    </source>
</reference>
<organism evidence="2 3">
    <name type="scientific">Astrephomene gubernaculifera</name>
    <dbReference type="NCBI Taxonomy" id="47775"/>
    <lineage>
        <taxon>Eukaryota</taxon>
        <taxon>Viridiplantae</taxon>
        <taxon>Chlorophyta</taxon>
        <taxon>core chlorophytes</taxon>
        <taxon>Chlorophyceae</taxon>
        <taxon>CS clade</taxon>
        <taxon>Chlamydomonadales</taxon>
        <taxon>Astrephomenaceae</taxon>
        <taxon>Astrephomene</taxon>
    </lineage>
</organism>
<gene>
    <name evidence="2" type="ORF">Agub_g9549</name>
</gene>
<dbReference type="EMBL" id="BMAR01000019">
    <property type="protein sequence ID" value="GFR47780.1"/>
    <property type="molecule type" value="Genomic_DNA"/>
</dbReference>
<sequence>MQLGVRLPAAWSARRMGMLPLNIGPRCPAHPRCAPVHPRLTPCKASGGGKDPKAGGGAAAQLRRLAQQAEQHLHRLVDCMTPKQQGDLADVGLVLLSTLVLTWLAAALYSLYAFAFFSSGQQTMGAFFGAG</sequence>
<keyword evidence="1" id="KW-0812">Transmembrane</keyword>
<protein>
    <submittedName>
        <fullName evidence="2">Uncharacterized protein</fullName>
    </submittedName>
</protein>
<evidence type="ECO:0000256" key="1">
    <source>
        <dbReference type="SAM" id="Phobius"/>
    </source>
</evidence>
<feature type="non-terminal residue" evidence="2">
    <location>
        <position position="131"/>
    </location>
</feature>
<dbReference type="Proteomes" id="UP001054857">
    <property type="component" value="Unassembled WGS sequence"/>
</dbReference>
<comment type="caution">
    <text evidence="2">The sequence shown here is derived from an EMBL/GenBank/DDBJ whole genome shotgun (WGS) entry which is preliminary data.</text>
</comment>
<proteinExistence type="predicted"/>
<feature type="transmembrane region" description="Helical" evidence="1">
    <location>
        <begin position="93"/>
        <end position="117"/>
    </location>
</feature>
<keyword evidence="1" id="KW-0472">Membrane</keyword>
<name>A0AAD3HPD5_9CHLO</name>
<keyword evidence="3" id="KW-1185">Reference proteome</keyword>
<dbReference type="AlphaFoldDB" id="A0AAD3HPD5"/>